<keyword evidence="1" id="KW-0732">Signal</keyword>
<comment type="caution">
    <text evidence="2">The sequence shown here is derived from an EMBL/GenBank/DDBJ whole genome shotgun (WGS) entry which is preliminary data.</text>
</comment>
<dbReference type="Proteomes" id="UP001206206">
    <property type="component" value="Unassembled WGS sequence"/>
</dbReference>
<dbReference type="CDD" id="cd00978">
    <property type="entry name" value="chitosanase_GH46"/>
    <property type="match status" value="1"/>
</dbReference>
<proteinExistence type="predicted"/>
<feature type="chain" id="PRO_5045248597" evidence="1">
    <location>
        <begin position="31"/>
        <end position="281"/>
    </location>
</feature>
<sequence length="281" mass="30050">MRRSRTRHLLPLAVGAALTLAVTASGPATASSIAAPQVDPQTVVMMDDITAVFENGAATPQYGYIENLNDGCGYTAGWIGFCTQTGDMLSLVKQYNAAEPDNALAKYTSTLQQLADSASDDTTALGDSFTDDWRQAAQDPLFRQLQLQVGHDTYLTPAENLAAQEGIKTNLGLENLFDTALMMGPGPSDCDGVVKIAQQTDSALGGNPASGVDETQWLAQFNTIRQQHMTNPCTPGRQNDWPSATDRSQALQQLADQGKWDLSAPLTLGADFNITITDPHD</sequence>
<feature type="signal peptide" evidence="1">
    <location>
        <begin position="1"/>
        <end position="30"/>
    </location>
</feature>
<dbReference type="Pfam" id="PF01374">
    <property type="entry name" value="Glyco_hydro_46"/>
    <property type="match status" value="1"/>
</dbReference>
<accession>A0ABT1P573</accession>
<name>A0ABT1P573_9ACTN</name>
<evidence type="ECO:0000313" key="2">
    <source>
        <dbReference type="EMBL" id="MCQ4040514.1"/>
    </source>
</evidence>
<dbReference type="SUPFAM" id="SSF53955">
    <property type="entry name" value="Lysozyme-like"/>
    <property type="match status" value="1"/>
</dbReference>
<organism evidence="2 3">
    <name type="scientific">Streptantibioticus rubrisoli</name>
    <dbReference type="NCBI Taxonomy" id="1387313"/>
    <lineage>
        <taxon>Bacteria</taxon>
        <taxon>Bacillati</taxon>
        <taxon>Actinomycetota</taxon>
        <taxon>Actinomycetes</taxon>
        <taxon>Kitasatosporales</taxon>
        <taxon>Streptomycetaceae</taxon>
        <taxon>Streptantibioticus</taxon>
    </lineage>
</organism>
<keyword evidence="3" id="KW-1185">Reference proteome</keyword>
<dbReference type="EMBL" id="JANFNH010000001">
    <property type="protein sequence ID" value="MCQ4040514.1"/>
    <property type="molecule type" value="Genomic_DNA"/>
</dbReference>
<reference evidence="2 3" key="1">
    <citation type="submission" date="2022-06" db="EMBL/GenBank/DDBJ databases">
        <title>Draft genome sequence of type strain Streptomyces rubrisoli DSM 42083.</title>
        <authorList>
            <person name="Duangmal K."/>
            <person name="Klaysubun C."/>
        </authorList>
    </citation>
    <scope>NUCLEOTIDE SEQUENCE [LARGE SCALE GENOMIC DNA]</scope>
    <source>
        <strain evidence="2 3">DSM 42083</strain>
    </source>
</reference>
<evidence type="ECO:0000256" key="1">
    <source>
        <dbReference type="SAM" id="SignalP"/>
    </source>
</evidence>
<evidence type="ECO:0000313" key="3">
    <source>
        <dbReference type="Proteomes" id="UP001206206"/>
    </source>
</evidence>
<dbReference type="InterPro" id="IPR023346">
    <property type="entry name" value="Lysozyme-like_dom_sf"/>
</dbReference>
<dbReference type="InterPro" id="IPR000400">
    <property type="entry name" value="Glyco_hydro_46"/>
</dbReference>
<dbReference type="Gene3D" id="1.20.141.10">
    <property type="entry name" value="Chitosanase, subunit A, domain 1"/>
    <property type="match status" value="1"/>
</dbReference>
<gene>
    <name evidence="2" type="ORF">NON19_00385</name>
</gene>
<protein>
    <submittedName>
        <fullName evidence="2">Chitosanase</fullName>
    </submittedName>
</protein>
<dbReference type="Gene3D" id="3.30.386.10">
    <property type="entry name" value="Chitosanase, subunit A, domain 2"/>
    <property type="match status" value="1"/>
</dbReference>
<dbReference type="InterPro" id="IPR023099">
    <property type="entry name" value="Glyco_hydro_46_N"/>
</dbReference>
<dbReference type="RefSeq" id="WP_255924465.1">
    <property type="nucleotide sequence ID" value="NZ_JANFNH010000001.1"/>
</dbReference>